<dbReference type="InParanoid" id="A0A1Q3BPB9"/>
<dbReference type="PANTHER" id="PTHR43180">
    <property type="entry name" value="3-OXOACYL-(ACYL-CARRIER-PROTEIN) REDUCTASE (AFU_ORTHOLOGUE AFUA_6G11210)"/>
    <property type="match status" value="1"/>
</dbReference>
<evidence type="ECO:0000313" key="3">
    <source>
        <dbReference type="EMBL" id="GAV69860.1"/>
    </source>
</evidence>
<dbReference type="Proteomes" id="UP000187406">
    <property type="component" value="Unassembled WGS sequence"/>
</dbReference>
<dbReference type="PRINTS" id="PR00081">
    <property type="entry name" value="GDHRDH"/>
</dbReference>
<dbReference type="Gene3D" id="3.40.50.720">
    <property type="entry name" value="NAD(P)-binding Rossmann-like Domain"/>
    <property type="match status" value="1"/>
</dbReference>
<accession>A0A1Q3BPB9</accession>
<dbReference type="InterPro" id="IPR036291">
    <property type="entry name" value="NAD(P)-bd_dom_sf"/>
</dbReference>
<dbReference type="InterPro" id="IPR002347">
    <property type="entry name" value="SDR_fam"/>
</dbReference>
<dbReference type="Pfam" id="PF13561">
    <property type="entry name" value="adh_short_C2"/>
    <property type="match status" value="1"/>
</dbReference>
<reference evidence="4" key="1">
    <citation type="submission" date="2016-04" db="EMBL/GenBank/DDBJ databases">
        <title>Cephalotus genome sequencing.</title>
        <authorList>
            <person name="Fukushima K."/>
            <person name="Hasebe M."/>
            <person name="Fang X."/>
        </authorList>
    </citation>
    <scope>NUCLEOTIDE SEQUENCE [LARGE SCALE GENOMIC DNA]</scope>
    <source>
        <strain evidence="4">cv. St1</strain>
    </source>
</reference>
<keyword evidence="4" id="KW-1185">Reference proteome</keyword>
<gene>
    <name evidence="3" type="ORF">CFOL_v3_13361</name>
</gene>
<sequence length="209" mass="22853">DQHIFFCVLKSTLCRLEVQVALITGGARGIGECTARVFAKHGAKVVIADMQGEQGHLLCKALDRSNPTYVHCDVTNEDQIKNVVDKTLATHGKLDIMFNNIGIADEYKARIIDNENMILSVFSMLMSPEFNENHLYKCYSNGLERASPIVTIASISSHLGGASSHAYCFSEHAVVGLTRNAAVELGQFMIRVNCSVCTINASGQEIRCT</sequence>
<dbReference type="PANTHER" id="PTHR43180:SF50">
    <property type="entry name" value="SHORT CHAIN DEHYDROGENASE"/>
    <property type="match status" value="1"/>
</dbReference>
<dbReference type="STRING" id="3775.A0A1Q3BPB9"/>
<name>A0A1Q3BPB9_CEPFO</name>
<dbReference type="EMBL" id="BDDD01000758">
    <property type="protein sequence ID" value="GAV69860.1"/>
    <property type="molecule type" value="Genomic_DNA"/>
</dbReference>
<dbReference type="OrthoDB" id="294295at2759"/>
<dbReference type="AlphaFoldDB" id="A0A1Q3BPB9"/>
<feature type="non-terminal residue" evidence="3">
    <location>
        <position position="1"/>
    </location>
</feature>
<organism evidence="3 4">
    <name type="scientific">Cephalotus follicularis</name>
    <name type="common">Albany pitcher plant</name>
    <dbReference type="NCBI Taxonomy" id="3775"/>
    <lineage>
        <taxon>Eukaryota</taxon>
        <taxon>Viridiplantae</taxon>
        <taxon>Streptophyta</taxon>
        <taxon>Embryophyta</taxon>
        <taxon>Tracheophyta</taxon>
        <taxon>Spermatophyta</taxon>
        <taxon>Magnoliopsida</taxon>
        <taxon>eudicotyledons</taxon>
        <taxon>Gunneridae</taxon>
        <taxon>Pentapetalae</taxon>
        <taxon>rosids</taxon>
        <taxon>fabids</taxon>
        <taxon>Oxalidales</taxon>
        <taxon>Cephalotaceae</taxon>
        <taxon>Cephalotus</taxon>
    </lineage>
</organism>
<evidence type="ECO:0000256" key="1">
    <source>
        <dbReference type="ARBA" id="ARBA00006484"/>
    </source>
</evidence>
<comment type="caution">
    <text evidence="3">The sequence shown here is derived from an EMBL/GenBank/DDBJ whole genome shotgun (WGS) entry which is preliminary data.</text>
</comment>
<comment type="similarity">
    <text evidence="1">Belongs to the short-chain dehydrogenases/reductases (SDR) family.</text>
</comment>
<dbReference type="GO" id="GO:0016491">
    <property type="term" value="F:oxidoreductase activity"/>
    <property type="evidence" value="ECO:0007669"/>
    <property type="project" value="UniProtKB-KW"/>
</dbReference>
<dbReference type="SUPFAM" id="SSF51735">
    <property type="entry name" value="NAD(P)-binding Rossmann-fold domains"/>
    <property type="match status" value="1"/>
</dbReference>
<protein>
    <submittedName>
        <fullName evidence="3">Adh_short domain-containing protein</fullName>
    </submittedName>
</protein>
<evidence type="ECO:0000313" key="4">
    <source>
        <dbReference type="Proteomes" id="UP000187406"/>
    </source>
</evidence>
<dbReference type="PRINTS" id="PR00080">
    <property type="entry name" value="SDRFAMILY"/>
</dbReference>
<keyword evidence="2" id="KW-0560">Oxidoreductase</keyword>
<evidence type="ECO:0000256" key="2">
    <source>
        <dbReference type="ARBA" id="ARBA00023002"/>
    </source>
</evidence>
<proteinExistence type="inferred from homology"/>